<dbReference type="PANTHER" id="PTHR36974:SF1">
    <property type="entry name" value="DOXX FAMILY MEMBRANE PROTEIN"/>
    <property type="match status" value="1"/>
</dbReference>
<dbReference type="GO" id="GO:0016020">
    <property type="term" value="C:membrane"/>
    <property type="evidence" value="ECO:0007669"/>
    <property type="project" value="UniProtKB-SubCell"/>
</dbReference>
<evidence type="ECO:0000256" key="1">
    <source>
        <dbReference type="ARBA" id="ARBA00004141"/>
    </source>
</evidence>
<evidence type="ECO:0000313" key="7">
    <source>
        <dbReference type="Proteomes" id="UP000019753"/>
    </source>
</evidence>
<sequence length="128" mass="13710">MTDSHRTTGRAAGLAALLAVAGTFHLVTPRPFEHLIPRRLGPPRPWVLGSGVAELACAAALAHPTSRRAGAWATVALFVAVLPGNVTMAVRSRRGRPAYRAVAWGRLPLQVPLVLWAVRVAQEAREAR</sequence>
<evidence type="ECO:0000256" key="2">
    <source>
        <dbReference type="ARBA" id="ARBA00022692"/>
    </source>
</evidence>
<dbReference type="AlphaFoldDB" id="A0A021VUR9"/>
<keyword evidence="3 5" id="KW-1133">Transmembrane helix</keyword>
<keyword evidence="2 5" id="KW-0812">Transmembrane</keyword>
<gene>
    <name evidence="6" type="ORF">N866_02640</name>
</gene>
<feature type="transmembrane region" description="Helical" evidence="5">
    <location>
        <begin position="69"/>
        <end position="90"/>
    </location>
</feature>
<evidence type="ECO:0000256" key="3">
    <source>
        <dbReference type="ARBA" id="ARBA00022989"/>
    </source>
</evidence>
<evidence type="ECO:0000256" key="5">
    <source>
        <dbReference type="SAM" id="Phobius"/>
    </source>
</evidence>
<protein>
    <submittedName>
        <fullName evidence="6">Membrane protein</fullName>
    </submittedName>
</protein>
<dbReference type="RefSeq" id="WP_034222078.1">
    <property type="nucleotide sequence ID" value="NZ_AXCW01000013.1"/>
</dbReference>
<dbReference type="Pfam" id="PF13564">
    <property type="entry name" value="DoxX_2"/>
    <property type="match status" value="1"/>
</dbReference>
<dbReference type="EMBL" id="AXCW01000013">
    <property type="protein sequence ID" value="EYR64891.1"/>
    <property type="molecule type" value="Genomic_DNA"/>
</dbReference>
<dbReference type="InterPro" id="IPR032808">
    <property type="entry name" value="DoxX"/>
</dbReference>
<dbReference type="GO" id="GO:0030416">
    <property type="term" value="P:methylamine metabolic process"/>
    <property type="evidence" value="ECO:0007669"/>
    <property type="project" value="InterPro"/>
</dbReference>
<dbReference type="PANTHER" id="PTHR36974">
    <property type="entry name" value="MEMBRANE PROTEIN-RELATED"/>
    <property type="match status" value="1"/>
</dbReference>
<dbReference type="OrthoDB" id="3267646at2"/>
<comment type="subcellular location">
    <subcellularLocation>
        <location evidence="1">Membrane</location>
        <topology evidence="1">Multi-pass membrane protein</topology>
    </subcellularLocation>
</comment>
<organism evidence="6 7">
    <name type="scientific">Actinotalea ferrariae CF5-4</name>
    <dbReference type="NCBI Taxonomy" id="948458"/>
    <lineage>
        <taxon>Bacteria</taxon>
        <taxon>Bacillati</taxon>
        <taxon>Actinomycetota</taxon>
        <taxon>Actinomycetes</taxon>
        <taxon>Micrococcales</taxon>
        <taxon>Cellulomonadaceae</taxon>
        <taxon>Actinotalea</taxon>
    </lineage>
</organism>
<evidence type="ECO:0000256" key="4">
    <source>
        <dbReference type="ARBA" id="ARBA00023136"/>
    </source>
</evidence>
<name>A0A021VUR9_9CELL</name>
<proteinExistence type="predicted"/>
<keyword evidence="4 5" id="KW-0472">Membrane</keyword>
<dbReference type="Proteomes" id="UP000019753">
    <property type="component" value="Unassembled WGS sequence"/>
</dbReference>
<evidence type="ECO:0000313" key="6">
    <source>
        <dbReference type="EMBL" id="EYR64891.1"/>
    </source>
</evidence>
<reference evidence="6 7" key="1">
    <citation type="submission" date="2014-01" db="EMBL/GenBank/DDBJ databases">
        <title>Actinotalea ferrariae CF5-4.</title>
        <authorList>
            <person name="Chen F."/>
            <person name="Li Y."/>
            <person name="Wang G."/>
        </authorList>
    </citation>
    <scope>NUCLEOTIDE SEQUENCE [LARGE SCALE GENOMIC DNA]</scope>
    <source>
        <strain evidence="6 7">CF5-4</strain>
    </source>
</reference>
<keyword evidence="7" id="KW-1185">Reference proteome</keyword>
<accession>A0A021VUR9</accession>
<comment type="caution">
    <text evidence="6">The sequence shown here is derived from an EMBL/GenBank/DDBJ whole genome shotgun (WGS) entry which is preliminary data.</text>
</comment>